<feature type="compositionally biased region" description="Basic and acidic residues" evidence="5">
    <location>
        <begin position="586"/>
        <end position="595"/>
    </location>
</feature>
<dbReference type="STRING" id="63057.A0A2P5AH49"/>
<dbReference type="InterPro" id="IPR007145">
    <property type="entry name" value="MAP65_Ase1_PRC1"/>
</dbReference>
<dbReference type="Gene3D" id="1.20.58.1520">
    <property type="match status" value="1"/>
</dbReference>
<keyword evidence="4" id="KW-0963">Cytoplasm</keyword>
<dbReference type="GO" id="GO:0005874">
    <property type="term" value="C:microtubule"/>
    <property type="evidence" value="ECO:0007669"/>
    <property type="project" value="UniProtKB-KW"/>
</dbReference>
<dbReference type="PANTHER" id="PTHR19321:SF7">
    <property type="entry name" value="65-KDA MICROTUBULE-ASSOCIATED PROTEIN 3"/>
    <property type="match status" value="1"/>
</dbReference>
<evidence type="ECO:0000256" key="4">
    <source>
        <dbReference type="ARBA" id="ARBA00023212"/>
    </source>
</evidence>
<comment type="similarity">
    <text evidence="2">Belongs to the MAP65/ASE1 family.</text>
</comment>
<dbReference type="Pfam" id="PF03999">
    <property type="entry name" value="MAP65_ASE1"/>
    <property type="match status" value="1"/>
</dbReference>
<accession>A0A2P5AH49</accession>
<proteinExistence type="inferred from homology"/>
<feature type="region of interest" description="Disordered" evidence="5">
    <location>
        <begin position="469"/>
        <end position="491"/>
    </location>
</feature>
<keyword evidence="3" id="KW-0493">Microtubule</keyword>
<sequence>MLQELQDIWDEVGMSDAERDAMLLEIEQKCVEVYRREVEEAIKCKAQMQVEISRTRAEILEICFALGEQPPHFDRKAVGGLKSELEAIIPLLEEMQKRKMERKNRFFEVLSQLKTISNDICGSLEDSPYKMAVDETDLSLERLEELRLQLLDYQNEKRDREKQVEDHLSTLNSLCLVLGVDFKNTVDEIHPTLNNSKGVKDISNNTIKSLTGAILRLRQVKVKRWEKVLQKFATSLLELWNLMDIPMEEQKRFHNVTSKITDSVSEVTETNILSFNFLNLVEAEMSRLEQLKSSKLEEVIMKKRSELDEICRQAHMIPEEHGEYSFEAIASEMMDPECLLEQIELQIARAKAEALNRKEILEKVEKWLAACQEECWLEDYNKDDKRYHAGRGAHLTLKRAEKARAVTNKIPAIVETLILKTTAWETERGAEFLYDSGRLLSMLEQYKILRQEKEQDRLRQRDEKKRLGQLIAEKEARYGSQPSPASGKGYRVTGFTSDRRLSLGGALLQKSEPQKATLSRRRTKYGGVEVPSSGKRDSEILPGQYSVTKHSKGAAKAREIESPLLRKPLTPVFSSVASSKANIANDHREDDDQKRPTWTPTKPVIVVGGEGNKTPTTTPILVPNTPTTVSSVAMLTAKTPPTPCVLFGDFPDQQPIEYSFEEENESLTPDCLIDTATSDKFNGFSTDLFNS</sequence>
<dbReference type="GO" id="GO:0000226">
    <property type="term" value="P:microtubule cytoskeleton organization"/>
    <property type="evidence" value="ECO:0007669"/>
    <property type="project" value="InterPro"/>
</dbReference>
<evidence type="ECO:0000313" key="7">
    <source>
        <dbReference type="Proteomes" id="UP000237000"/>
    </source>
</evidence>
<feature type="region of interest" description="Disordered" evidence="5">
    <location>
        <begin position="512"/>
        <end position="540"/>
    </location>
</feature>
<dbReference type="Proteomes" id="UP000237000">
    <property type="component" value="Unassembled WGS sequence"/>
</dbReference>
<dbReference type="GO" id="GO:0008017">
    <property type="term" value="F:microtubule binding"/>
    <property type="evidence" value="ECO:0007669"/>
    <property type="project" value="InterPro"/>
</dbReference>
<organism evidence="6 7">
    <name type="scientific">Trema orientale</name>
    <name type="common">Charcoal tree</name>
    <name type="synonym">Celtis orientalis</name>
    <dbReference type="NCBI Taxonomy" id="63057"/>
    <lineage>
        <taxon>Eukaryota</taxon>
        <taxon>Viridiplantae</taxon>
        <taxon>Streptophyta</taxon>
        <taxon>Embryophyta</taxon>
        <taxon>Tracheophyta</taxon>
        <taxon>Spermatophyta</taxon>
        <taxon>Magnoliopsida</taxon>
        <taxon>eudicotyledons</taxon>
        <taxon>Gunneridae</taxon>
        <taxon>Pentapetalae</taxon>
        <taxon>rosids</taxon>
        <taxon>fabids</taxon>
        <taxon>Rosales</taxon>
        <taxon>Cannabaceae</taxon>
        <taxon>Trema</taxon>
    </lineage>
</organism>
<comment type="subcellular location">
    <subcellularLocation>
        <location evidence="1">Cytoplasm</location>
        <location evidence="1">Cytoskeleton</location>
    </subcellularLocation>
</comment>
<dbReference type="InParanoid" id="A0A2P5AH49"/>
<dbReference type="OrthoDB" id="642895at2759"/>
<evidence type="ECO:0000256" key="2">
    <source>
        <dbReference type="ARBA" id="ARBA00006187"/>
    </source>
</evidence>
<dbReference type="GO" id="GO:0005737">
    <property type="term" value="C:cytoplasm"/>
    <property type="evidence" value="ECO:0007669"/>
    <property type="project" value="TreeGrafter"/>
</dbReference>
<keyword evidence="7" id="KW-1185">Reference proteome</keyword>
<protein>
    <submittedName>
        <fullName evidence="6">Microtubule-associated protein, MAP65/Ase1/PRC</fullName>
    </submittedName>
</protein>
<evidence type="ECO:0000256" key="5">
    <source>
        <dbReference type="SAM" id="MobiDB-lite"/>
    </source>
</evidence>
<dbReference type="EMBL" id="JXTC01000860">
    <property type="protein sequence ID" value="PON35866.1"/>
    <property type="molecule type" value="Genomic_DNA"/>
</dbReference>
<dbReference type="GO" id="GO:0005819">
    <property type="term" value="C:spindle"/>
    <property type="evidence" value="ECO:0007669"/>
    <property type="project" value="TreeGrafter"/>
</dbReference>
<evidence type="ECO:0000313" key="6">
    <source>
        <dbReference type="EMBL" id="PON35866.1"/>
    </source>
</evidence>
<dbReference type="PANTHER" id="PTHR19321">
    <property type="entry name" value="PROTEIN REGULATOR OF CYTOKINESIS 1 PRC1-RELATED"/>
    <property type="match status" value="1"/>
</dbReference>
<comment type="caution">
    <text evidence="6">The sequence shown here is derived from an EMBL/GenBank/DDBJ whole genome shotgun (WGS) entry which is preliminary data.</text>
</comment>
<feature type="region of interest" description="Disordered" evidence="5">
    <location>
        <begin position="586"/>
        <end position="618"/>
    </location>
</feature>
<dbReference type="AlphaFoldDB" id="A0A2P5AH49"/>
<reference evidence="7" key="1">
    <citation type="submission" date="2016-06" db="EMBL/GenBank/DDBJ databases">
        <title>Parallel loss of symbiosis genes in relatives of nitrogen-fixing non-legume Parasponia.</title>
        <authorList>
            <person name="Van Velzen R."/>
            <person name="Holmer R."/>
            <person name="Bu F."/>
            <person name="Rutten L."/>
            <person name="Van Zeijl A."/>
            <person name="Liu W."/>
            <person name="Santuari L."/>
            <person name="Cao Q."/>
            <person name="Sharma T."/>
            <person name="Shen D."/>
            <person name="Roswanjaya Y."/>
            <person name="Wardhani T."/>
            <person name="Kalhor M.S."/>
            <person name="Jansen J."/>
            <person name="Van den Hoogen J."/>
            <person name="Gungor B."/>
            <person name="Hartog M."/>
            <person name="Hontelez J."/>
            <person name="Verver J."/>
            <person name="Yang W.-C."/>
            <person name="Schijlen E."/>
            <person name="Repin R."/>
            <person name="Schilthuizen M."/>
            <person name="Schranz E."/>
            <person name="Heidstra R."/>
            <person name="Miyata K."/>
            <person name="Fedorova E."/>
            <person name="Kohlen W."/>
            <person name="Bisseling T."/>
            <person name="Smit S."/>
            <person name="Geurts R."/>
        </authorList>
    </citation>
    <scope>NUCLEOTIDE SEQUENCE [LARGE SCALE GENOMIC DNA]</scope>
    <source>
        <strain evidence="7">cv. RG33-2</strain>
    </source>
</reference>
<name>A0A2P5AH49_TREOI</name>
<gene>
    <name evidence="6" type="ORF">TorRG33x02_350600</name>
</gene>
<evidence type="ECO:0000256" key="1">
    <source>
        <dbReference type="ARBA" id="ARBA00004245"/>
    </source>
</evidence>
<evidence type="ECO:0000256" key="3">
    <source>
        <dbReference type="ARBA" id="ARBA00022701"/>
    </source>
</evidence>
<keyword evidence="4" id="KW-0206">Cytoskeleton</keyword>